<evidence type="ECO:0000313" key="2">
    <source>
        <dbReference type="EMBL" id="OHA03532.1"/>
    </source>
</evidence>
<accession>A0A1G2KYG7</accession>
<evidence type="ECO:0008006" key="4">
    <source>
        <dbReference type="Google" id="ProtNLM"/>
    </source>
</evidence>
<reference evidence="2 3" key="1">
    <citation type="journal article" date="2016" name="Nat. Commun.">
        <title>Thousands of microbial genomes shed light on interconnected biogeochemical processes in an aquifer system.</title>
        <authorList>
            <person name="Anantharaman K."/>
            <person name="Brown C.T."/>
            <person name="Hug L.A."/>
            <person name="Sharon I."/>
            <person name="Castelle C.J."/>
            <person name="Probst A.J."/>
            <person name="Thomas B.C."/>
            <person name="Singh A."/>
            <person name="Wilkins M.J."/>
            <person name="Karaoz U."/>
            <person name="Brodie E.L."/>
            <person name="Williams K.H."/>
            <person name="Hubbard S.S."/>
            <person name="Banfield J.F."/>
        </authorList>
    </citation>
    <scope>NUCLEOTIDE SEQUENCE [LARGE SCALE GENOMIC DNA]</scope>
</reference>
<evidence type="ECO:0000313" key="3">
    <source>
        <dbReference type="Proteomes" id="UP000177811"/>
    </source>
</evidence>
<gene>
    <name evidence="2" type="ORF">A3C16_00450</name>
</gene>
<feature type="region of interest" description="Disordered" evidence="1">
    <location>
        <begin position="21"/>
        <end position="45"/>
    </location>
</feature>
<sequence>MFLVTDQKTAEGEPVTFFQFLTNSGTTPSVPGDAPPPPPDEKKATYDHPLGFSFQHPTDVNITSFDDGEGEVVLGQGKERRAFQIFILPFDEEGPVTPERVKKDVPDMQIESPQQVLIGKNKNIAALIFLSESQELGKTREIWFSHEGYLYQITTYADADSFIGSLLETWRFEEQYQA</sequence>
<protein>
    <recommendedName>
        <fullName evidence="4">DUF4367 domain-containing protein</fullName>
    </recommendedName>
</protein>
<dbReference type="AlphaFoldDB" id="A0A1G2KYG7"/>
<dbReference type="EMBL" id="MHQL01000013">
    <property type="protein sequence ID" value="OHA03532.1"/>
    <property type="molecule type" value="Genomic_DNA"/>
</dbReference>
<proteinExistence type="predicted"/>
<dbReference type="Proteomes" id="UP000177811">
    <property type="component" value="Unassembled WGS sequence"/>
</dbReference>
<evidence type="ECO:0000256" key="1">
    <source>
        <dbReference type="SAM" id="MobiDB-lite"/>
    </source>
</evidence>
<organism evidence="2 3">
    <name type="scientific">Candidatus Sungbacteria bacterium RIFCSPHIGHO2_02_FULL_51_29</name>
    <dbReference type="NCBI Taxonomy" id="1802273"/>
    <lineage>
        <taxon>Bacteria</taxon>
        <taxon>Candidatus Sungiibacteriota</taxon>
    </lineage>
</organism>
<name>A0A1G2KYG7_9BACT</name>
<comment type="caution">
    <text evidence="2">The sequence shown here is derived from an EMBL/GenBank/DDBJ whole genome shotgun (WGS) entry which is preliminary data.</text>
</comment>